<keyword evidence="1" id="KW-0238">DNA-binding</keyword>
<accession>A0ABV7YKC1</accession>
<evidence type="ECO:0000313" key="3">
    <source>
        <dbReference type="EMBL" id="MFC3765800.1"/>
    </source>
</evidence>
<comment type="caution">
    <text evidence="3">The sequence shown here is derived from an EMBL/GenBank/DDBJ whole genome shotgun (WGS) entry which is preliminary data.</text>
</comment>
<dbReference type="Gene3D" id="1.10.1660.10">
    <property type="match status" value="2"/>
</dbReference>
<protein>
    <submittedName>
        <fullName evidence="3">MerR family transcriptional regulator</fullName>
    </submittedName>
</protein>
<dbReference type="InterPro" id="IPR047057">
    <property type="entry name" value="MerR_fam"/>
</dbReference>
<feature type="domain" description="HTH merR-type" evidence="2">
    <location>
        <begin position="133"/>
        <end position="202"/>
    </location>
</feature>
<dbReference type="Proteomes" id="UP001595699">
    <property type="component" value="Unassembled WGS sequence"/>
</dbReference>
<dbReference type="SUPFAM" id="SSF46955">
    <property type="entry name" value="Putative DNA-binding domain"/>
    <property type="match status" value="2"/>
</dbReference>
<evidence type="ECO:0000259" key="2">
    <source>
        <dbReference type="PROSITE" id="PS50937"/>
    </source>
</evidence>
<dbReference type="PANTHER" id="PTHR30204">
    <property type="entry name" value="REDOX-CYCLING DRUG-SENSING TRANSCRIPTIONAL ACTIVATOR SOXR"/>
    <property type="match status" value="1"/>
</dbReference>
<keyword evidence="4" id="KW-1185">Reference proteome</keyword>
<gene>
    <name evidence="3" type="ORF">ACFOUW_33540</name>
</gene>
<evidence type="ECO:0000313" key="4">
    <source>
        <dbReference type="Proteomes" id="UP001595699"/>
    </source>
</evidence>
<dbReference type="Pfam" id="PF13411">
    <property type="entry name" value="MerR_1"/>
    <property type="match status" value="1"/>
</dbReference>
<dbReference type="InterPro" id="IPR009061">
    <property type="entry name" value="DNA-bd_dom_put_sf"/>
</dbReference>
<dbReference type="Pfam" id="PF00376">
    <property type="entry name" value="MerR"/>
    <property type="match status" value="1"/>
</dbReference>
<dbReference type="InterPro" id="IPR000551">
    <property type="entry name" value="MerR-type_HTH_dom"/>
</dbReference>
<organism evidence="3 4">
    <name type="scientific">Tenggerimyces flavus</name>
    <dbReference type="NCBI Taxonomy" id="1708749"/>
    <lineage>
        <taxon>Bacteria</taxon>
        <taxon>Bacillati</taxon>
        <taxon>Actinomycetota</taxon>
        <taxon>Actinomycetes</taxon>
        <taxon>Propionibacteriales</taxon>
        <taxon>Nocardioidaceae</taxon>
        <taxon>Tenggerimyces</taxon>
    </lineage>
</organism>
<feature type="domain" description="HTH merR-type" evidence="2">
    <location>
        <begin position="23"/>
        <end position="71"/>
    </location>
</feature>
<name>A0ABV7YKC1_9ACTN</name>
<proteinExistence type="predicted"/>
<reference evidence="4" key="1">
    <citation type="journal article" date="2019" name="Int. J. Syst. Evol. Microbiol.">
        <title>The Global Catalogue of Microorganisms (GCM) 10K type strain sequencing project: providing services to taxonomists for standard genome sequencing and annotation.</title>
        <authorList>
            <consortium name="The Broad Institute Genomics Platform"/>
            <consortium name="The Broad Institute Genome Sequencing Center for Infectious Disease"/>
            <person name="Wu L."/>
            <person name="Ma J."/>
        </authorList>
    </citation>
    <scope>NUCLEOTIDE SEQUENCE [LARGE SCALE GENOMIC DNA]</scope>
    <source>
        <strain evidence="4">CGMCC 4.7241</strain>
    </source>
</reference>
<dbReference type="SMART" id="SM00422">
    <property type="entry name" value="HTH_MERR"/>
    <property type="match status" value="2"/>
</dbReference>
<sequence>MSRSRGTVKASTAAVKRPRLVDLARSAGLSVQSVRQYADVGFLPPVSRTPSGYRVFTSEHAEALRVARVLIKGYGWDSALSVLRAVHGGSRSLVLSLVDASHAELHAERLRIDRVLGAFEAVVVDAPPPSSAYLRVGEVARSLGVRTSALRLWEKRGLLRPTRDRTTGYRVYDRGQQRNAHLIAILRRGGYGIELIRPVLDELHSTDQSRKPERVRAELARREADLDRLSTLRLQATATLFGYLESL</sequence>
<evidence type="ECO:0000256" key="1">
    <source>
        <dbReference type="ARBA" id="ARBA00023125"/>
    </source>
</evidence>
<dbReference type="PROSITE" id="PS50937">
    <property type="entry name" value="HTH_MERR_2"/>
    <property type="match status" value="2"/>
</dbReference>
<dbReference type="PANTHER" id="PTHR30204:SF93">
    <property type="entry name" value="HTH MERR-TYPE DOMAIN-CONTAINING PROTEIN"/>
    <property type="match status" value="1"/>
</dbReference>
<dbReference type="EMBL" id="JBHRZH010000043">
    <property type="protein sequence ID" value="MFC3765800.1"/>
    <property type="molecule type" value="Genomic_DNA"/>
</dbReference>
<dbReference type="RefSeq" id="WP_307782604.1">
    <property type="nucleotide sequence ID" value="NZ_JAFBCM010000001.1"/>
</dbReference>